<reference evidence="1" key="1">
    <citation type="submission" date="2014-11" db="EMBL/GenBank/DDBJ databases">
        <authorList>
            <person name="Amaro Gonzalez C."/>
        </authorList>
    </citation>
    <scope>NUCLEOTIDE SEQUENCE</scope>
</reference>
<name>A0A0E9X5P8_ANGAN</name>
<dbReference type="AlphaFoldDB" id="A0A0E9X5P8"/>
<dbReference type="PANTHER" id="PTHR33776">
    <property type="entry name" value="ENDO/EXONUCLEASE/PHOSPHATASE DOMAIN-CONTAINING PROTEIN"/>
    <property type="match status" value="1"/>
</dbReference>
<reference evidence="1" key="2">
    <citation type="journal article" date="2015" name="Fish Shellfish Immunol.">
        <title>Early steps in the European eel (Anguilla anguilla)-Vibrio vulnificus interaction in the gills: Role of the RtxA13 toxin.</title>
        <authorList>
            <person name="Callol A."/>
            <person name="Pajuelo D."/>
            <person name="Ebbesson L."/>
            <person name="Teles M."/>
            <person name="MacKenzie S."/>
            <person name="Amaro C."/>
        </authorList>
    </citation>
    <scope>NUCLEOTIDE SEQUENCE</scope>
</reference>
<protein>
    <recommendedName>
        <fullName evidence="2">Endonuclease/exonuclease/phosphatase domain-containing protein</fullName>
    </recommendedName>
</protein>
<dbReference type="EMBL" id="GBXM01011367">
    <property type="protein sequence ID" value="JAH97210.1"/>
    <property type="molecule type" value="Transcribed_RNA"/>
</dbReference>
<organism evidence="1">
    <name type="scientific">Anguilla anguilla</name>
    <name type="common">European freshwater eel</name>
    <name type="synonym">Muraena anguilla</name>
    <dbReference type="NCBI Taxonomy" id="7936"/>
    <lineage>
        <taxon>Eukaryota</taxon>
        <taxon>Metazoa</taxon>
        <taxon>Chordata</taxon>
        <taxon>Craniata</taxon>
        <taxon>Vertebrata</taxon>
        <taxon>Euteleostomi</taxon>
        <taxon>Actinopterygii</taxon>
        <taxon>Neopterygii</taxon>
        <taxon>Teleostei</taxon>
        <taxon>Anguilliformes</taxon>
        <taxon>Anguillidae</taxon>
        <taxon>Anguilla</taxon>
    </lineage>
</organism>
<proteinExistence type="predicted"/>
<evidence type="ECO:0000313" key="1">
    <source>
        <dbReference type="EMBL" id="JAH97210.1"/>
    </source>
</evidence>
<dbReference type="PANTHER" id="PTHR33776:SF3">
    <property type="entry name" value="PHD-TYPE DOMAIN-CONTAINING PROTEIN"/>
    <property type="match status" value="1"/>
</dbReference>
<sequence length="125" mass="13782">MDSEGDPLRSALLSIIESIGFDQHIHQSTHSHNHTLDLVLTYDTEIANIAVMPNNPVLSDHYLIIFQLSQVCHVSPDPSFYLSRKVSSRTANAFINELPGSFVHCGDFLGSRPNAYKNASISSLS</sequence>
<accession>A0A0E9X5P8</accession>
<evidence type="ECO:0008006" key="2">
    <source>
        <dbReference type="Google" id="ProtNLM"/>
    </source>
</evidence>